<sequence length="189" mass="22330">MKNHKSLMRRYEREVRANTKHIETVASLNLRIQELEKLLSSANERVRLLEYQTQRYSPQPGWSTPRGHAQNRSRTTPGHRRRRSHSRQSYSPDNYSQELETVRKERDRLKKDKQKLKKELGALDENFFEEIEDLKFALQQSARLNQEYDKALKQVCENFGAPFPLDSLPSRPKKSSSASKRMSSSRRTR</sequence>
<dbReference type="OMA" id="NIRHVET"/>
<protein>
    <submittedName>
        <fullName evidence="3">Uncharacterized protein</fullName>
    </submittedName>
</protein>
<dbReference type="AlphaFoldDB" id="A0A7M7LTC6"/>
<keyword evidence="4" id="KW-1185">Reference proteome</keyword>
<reference evidence="4" key="1">
    <citation type="submission" date="2015-02" db="EMBL/GenBank/DDBJ databases">
        <title>Genome sequencing for Strongylocentrotus purpuratus.</title>
        <authorList>
            <person name="Murali S."/>
            <person name="Liu Y."/>
            <person name="Vee V."/>
            <person name="English A."/>
            <person name="Wang M."/>
            <person name="Skinner E."/>
            <person name="Han Y."/>
            <person name="Muzny D.M."/>
            <person name="Worley K.C."/>
            <person name="Gibbs R.A."/>
        </authorList>
    </citation>
    <scope>NUCLEOTIDE SEQUENCE</scope>
</reference>
<feature type="compositionally biased region" description="Basic residues" evidence="2">
    <location>
        <begin position="77"/>
        <end position="86"/>
    </location>
</feature>
<dbReference type="OrthoDB" id="9986859at2759"/>
<evidence type="ECO:0000313" key="3">
    <source>
        <dbReference type="EnsemblMetazoa" id="XP_011673759"/>
    </source>
</evidence>
<organism evidence="3 4">
    <name type="scientific">Strongylocentrotus purpuratus</name>
    <name type="common">Purple sea urchin</name>
    <dbReference type="NCBI Taxonomy" id="7668"/>
    <lineage>
        <taxon>Eukaryota</taxon>
        <taxon>Metazoa</taxon>
        <taxon>Echinodermata</taxon>
        <taxon>Eleutherozoa</taxon>
        <taxon>Echinozoa</taxon>
        <taxon>Echinoidea</taxon>
        <taxon>Euechinoidea</taxon>
        <taxon>Echinacea</taxon>
        <taxon>Camarodonta</taxon>
        <taxon>Echinidea</taxon>
        <taxon>Strongylocentrotidae</taxon>
        <taxon>Strongylocentrotus</taxon>
    </lineage>
</organism>
<evidence type="ECO:0000256" key="2">
    <source>
        <dbReference type="SAM" id="MobiDB-lite"/>
    </source>
</evidence>
<reference evidence="3" key="2">
    <citation type="submission" date="2021-01" db="UniProtKB">
        <authorList>
            <consortium name="EnsemblMetazoa"/>
        </authorList>
    </citation>
    <scope>IDENTIFICATION</scope>
</reference>
<dbReference type="GeneID" id="105442844"/>
<keyword evidence="1" id="KW-0175">Coiled coil</keyword>
<evidence type="ECO:0000256" key="1">
    <source>
        <dbReference type="SAM" id="Coils"/>
    </source>
</evidence>
<proteinExistence type="predicted"/>
<evidence type="ECO:0000313" key="4">
    <source>
        <dbReference type="Proteomes" id="UP000007110"/>
    </source>
</evidence>
<name>A0A7M7LTC6_STRPU</name>
<feature type="region of interest" description="Disordered" evidence="2">
    <location>
        <begin position="160"/>
        <end position="189"/>
    </location>
</feature>
<dbReference type="EnsemblMetazoa" id="XM_011675457">
    <property type="protein sequence ID" value="XP_011673759"/>
    <property type="gene ID" value="LOC105442844"/>
</dbReference>
<feature type="region of interest" description="Disordered" evidence="2">
    <location>
        <begin position="56"/>
        <end position="106"/>
    </location>
</feature>
<feature type="compositionally biased region" description="Low complexity" evidence="2">
    <location>
        <begin position="167"/>
        <end position="182"/>
    </location>
</feature>
<dbReference type="Proteomes" id="UP000007110">
    <property type="component" value="Unassembled WGS sequence"/>
</dbReference>
<dbReference type="RefSeq" id="XP_011673759.1">
    <property type="nucleotide sequence ID" value="XM_011675457.2"/>
</dbReference>
<dbReference type="InParanoid" id="A0A7M7LTC6"/>
<dbReference type="KEGG" id="spu:105442844"/>
<feature type="coiled-coil region" evidence="1">
    <location>
        <begin position="18"/>
        <end position="52"/>
    </location>
</feature>
<accession>A0A7M7LTC6</accession>